<name>A0ABQ9XLJ6_9EUKA</name>
<evidence type="ECO:0000256" key="1">
    <source>
        <dbReference type="SAM" id="MobiDB-lite"/>
    </source>
</evidence>
<keyword evidence="3" id="KW-1185">Reference proteome</keyword>
<organism evidence="2 3">
    <name type="scientific">Blattamonas nauphoetae</name>
    <dbReference type="NCBI Taxonomy" id="2049346"/>
    <lineage>
        <taxon>Eukaryota</taxon>
        <taxon>Metamonada</taxon>
        <taxon>Preaxostyla</taxon>
        <taxon>Oxymonadida</taxon>
        <taxon>Blattamonas</taxon>
    </lineage>
</organism>
<evidence type="ECO:0000313" key="3">
    <source>
        <dbReference type="Proteomes" id="UP001281761"/>
    </source>
</evidence>
<gene>
    <name evidence="2" type="ORF">BLNAU_12759</name>
</gene>
<dbReference type="EMBL" id="JARBJD010000105">
    <property type="protein sequence ID" value="KAK2952349.1"/>
    <property type="molecule type" value="Genomic_DNA"/>
</dbReference>
<reference evidence="2 3" key="1">
    <citation type="journal article" date="2022" name="bioRxiv">
        <title>Genomics of Preaxostyla Flagellates Illuminates Evolutionary Transitions and the Path Towards Mitochondrial Loss.</title>
        <authorList>
            <person name="Novak L.V.F."/>
            <person name="Treitli S.C."/>
            <person name="Pyrih J."/>
            <person name="Halakuc P."/>
            <person name="Pipaliya S.V."/>
            <person name="Vacek V."/>
            <person name="Brzon O."/>
            <person name="Soukal P."/>
            <person name="Eme L."/>
            <person name="Dacks J.B."/>
            <person name="Karnkowska A."/>
            <person name="Elias M."/>
            <person name="Hampl V."/>
        </authorList>
    </citation>
    <scope>NUCLEOTIDE SEQUENCE [LARGE SCALE GENOMIC DNA]</scope>
    <source>
        <strain evidence="2">NAU3</strain>
        <tissue evidence="2">Gut</tissue>
    </source>
</reference>
<evidence type="ECO:0000313" key="2">
    <source>
        <dbReference type="EMBL" id="KAK2952349.1"/>
    </source>
</evidence>
<feature type="region of interest" description="Disordered" evidence="1">
    <location>
        <begin position="1"/>
        <end position="37"/>
    </location>
</feature>
<accession>A0ABQ9XLJ6</accession>
<comment type="caution">
    <text evidence="2">The sequence shown here is derived from an EMBL/GenBank/DDBJ whole genome shotgun (WGS) entry which is preliminary data.</text>
</comment>
<dbReference type="Proteomes" id="UP001281761">
    <property type="component" value="Unassembled WGS sequence"/>
</dbReference>
<protein>
    <submittedName>
        <fullName evidence="2">Uncharacterized protein</fullName>
    </submittedName>
</protein>
<feature type="region of interest" description="Disordered" evidence="1">
    <location>
        <begin position="157"/>
        <end position="182"/>
    </location>
</feature>
<proteinExistence type="predicted"/>
<sequence>MATPQPVQHHSHQILDSQPFQTPITTEQHPHSVQQPSVFVLDSIREREGEVKEAESEDELKEGIRRDSKQVRAILKQRRRLEKMDEISDNSTHMSTSFSSISHFSSPTSKSIVPSSSIFLRHFQALLSSSLLFPRRPQNPITETRNSLFFRILSAPHPASSSESPDSLSDTSNDDSSSCDAK</sequence>